<keyword evidence="1" id="KW-0472">Membrane</keyword>
<organism evidence="2 3">
    <name type="scientific">Paractinoplanes tereljensis</name>
    <dbReference type="NCBI Taxonomy" id="571912"/>
    <lineage>
        <taxon>Bacteria</taxon>
        <taxon>Bacillati</taxon>
        <taxon>Actinomycetota</taxon>
        <taxon>Actinomycetes</taxon>
        <taxon>Micromonosporales</taxon>
        <taxon>Micromonosporaceae</taxon>
        <taxon>Paractinoplanes</taxon>
    </lineage>
</organism>
<gene>
    <name evidence="2" type="ORF">Ate02nite_90200</name>
</gene>
<feature type="transmembrane region" description="Helical" evidence="1">
    <location>
        <begin position="105"/>
        <end position="124"/>
    </location>
</feature>
<dbReference type="RefSeq" id="WP_203814098.1">
    <property type="nucleotide sequence ID" value="NZ_BOMY01000060.1"/>
</dbReference>
<accession>A0A919NW36</accession>
<feature type="transmembrane region" description="Helical" evidence="1">
    <location>
        <begin position="7"/>
        <end position="26"/>
    </location>
</feature>
<proteinExistence type="predicted"/>
<dbReference type="EMBL" id="BOMY01000060">
    <property type="protein sequence ID" value="GIF26290.1"/>
    <property type="molecule type" value="Genomic_DNA"/>
</dbReference>
<evidence type="ECO:0000256" key="1">
    <source>
        <dbReference type="SAM" id="Phobius"/>
    </source>
</evidence>
<reference evidence="2" key="1">
    <citation type="submission" date="2021-01" db="EMBL/GenBank/DDBJ databases">
        <title>Whole genome shotgun sequence of Actinoplanes tereljensis NBRC 105297.</title>
        <authorList>
            <person name="Komaki H."/>
            <person name="Tamura T."/>
        </authorList>
    </citation>
    <scope>NUCLEOTIDE SEQUENCE</scope>
    <source>
        <strain evidence="2">NBRC 105297</strain>
    </source>
</reference>
<dbReference type="AlphaFoldDB" id="A0A919NW36"/>
<sequence>MSRWKAIFWIVVGLNAFTVAVIFYLQVRSGSWSKADQIGGALGFYAAWFILIDTLFIAELWRRAYASPAHIPDASNTPSIEKAGRTGSSIARCFLPTMRRHLNNGYAFAAVAAALLVLYGIVLWDNFAPQAPRPYFGATFMSGEDTLHFGPAEAIFVSTETRRKYSSKSPVAPIWEEFARQAVPDMAVTDQKGPGRGPELWFLMPSAILQSNDGISGKEECKVALEKAAKQTNGAYVTVNLNSDAIVCVSPHQSGIAQVKVHSGPVEFRVAYRFYPLDHELEDRIW</sequence>
<name>A0A919NW36_9ACTN</name>
<comment type="caution">
    <text evidence="2">The sequence shown here is derived from an EMBL/GenBank/DDBJ whole genome shotgun (WGS) entry which is preliminary data.</text>
</comment>
<keyword evidence="3" id="KW-1185">Reference proteome</keyword>
<evidence type="ECO:0000313" key="3">
    <source>
        <dbReference type="Proteomes" id="UP000623608"/>
    </source>
</evidence>
<keyword evidence="1" id="KW-1133">Transmembrane helix</keyword>
<keyword evidence="1" id="KW-0812">Transmembrane</keyword>
<feature type="transmembrane region" description="Helical" evidence="1">
    <location>
        <begin position="38"/>
        <end position="58"/>
    </location>
</feature>
<protein>
    <submittedName>
        <fullName evidence="2">Uncharacterized protein</fullName>
    </submittedName>
</protein>
<evidence type="ECO:0000313" key="2">
    <source>
        <dbReference type="EMBL" id="GIF26290.1"/>
    </source>
</evidence>
<dbReference type="Proteomes" id="UP000623608">
    <property type="component" value="Unassembled WGS sequence"/>
</dbReference>